<sequence length="145" mass="16111">MSNRTPSPLRALLLVLPTVHHPLLLIILTSGSPSNTTPYLSHSFLHCGRTRTTATLAIQIPLSNLSVNVPSRSSVTPIVTEKYEQFQTRPCSPVTNFKTLSQPALLDLHFTAHRQKDAARASDKRRPKNIPDSTKAGRIRQGQRR</sequence>
<evidence type="ECO:0000313" key="3">
    <source>
        <dbReference type="EMBL" id="THH20247.1"/>
    </source>
</evidence>
<gene>
    <name evidence="3" type="ORF">EW146_g1091</name>
</gene>
<proteinExistence type="predicted"/>
<dbReference type="EMBL" id="SGPL01000026">
    <property type="protein sequence ID" value="THH20247.1"/>
    <property type="molecule type" value="Genomic_DNA"/>
</dbReference>
<evidence type="ECO:0000313" key="4">
    <source>
        <dbReference type="Proteomes" id="UP000310158"/>
    </source>
</evidence>
<evidence type="ECO:0000256" key="2">
    <source>
        <dbReference type="SAM" id="SignalP"/>
    </source>
</evidence>
<keyword evidence="4" id="KW-1185">Reference proteome</keyword>
<reference evidence="3 4" key="1">
    <citation type="submission" date="2019-02" db="EMBL/GenBank/DDBJ databases">
        <title>Genome sequencing of the rare red list fungi Bondarzewia mesenterica.</title>
        <authorList>
            <person name="Buettner E."/>
            <person name="Kellner H."/>
        </authorList>
    </citation>
    <scope>NUCLEOTIDE SEQUENCE [LARGE SCALE GENOMIC DNA]</scope>
    <source>
        <strain evidence="3 4">DSM 108281</strain>
    </source>
</reference>
<feature type="signal peptide" evidence="2">
    <location>
        <begin position="1"/>
        <end position="31"/>
    </location>
</feature>
<feature type="region of interest" description="Disordered" evidence="1">
    <location>
        <begin position="115"/>
        <end position="145"/>
    </location>
</feature>
<dbReference type="AlphaFoldDB" id="A0A4S4M6F0"/>
<evidence type="ECO:0008006" key="5">
    <source>
        <dbReference type="Google" id="ProtNLM"/>
    </source>
</evidence>
<dbReference type="Proteomes" id="UP000310158">
    <property type="component" value="Unassembled WGS sequence"/>
</dbReference>
<evidence type="ECO:0000256" key="1">
    <source>
        <dbReference type="SAM" id="MobiDB-lite"/>
    </source>
</evidence>
<name>A0A4S4M6F0_9AGAM</name>
<feature type="compositionally biased region" description="Basic and acidic residues" evidence="1">
    <location>
        <begin position="115"/>
        <end position="124"/>
    </location>
</feature>
<accession>A0A4S4M6F0</accession>
<protein>
    <recommendedName>
        <fullName evidence="5">Secreted protein</fullName>
    </recommendedName>
</protein>
<feature type="chain" id="PRO_5020929565" description="Secreted protein" evidence="2">
    <location>
        <begin position="32"/>
        <end position="145"/>
    </location>
</feature>
<organism evidence="3 4">
    <name type="scientific">Bondarzewia mesenterica</name>
    <dbReference type="NCBI Taxonomy" id="1095465"/>
    <lineage>
        <taxon>Eukaryota</taxon>
        <taxon>Fungi</taxon>
        <taxon>Dikarya</taxon>
        <taxon>Basidiomycota</taxon>
        <taxon>Agaricomycotina</taxon>
        <taxon>Agaricomycetes</taxon>
        <taxon>Russulales</taxon>
        <taxon>Bondarzewiaceae</taxon>
        <taxon>Bondarzewia</taxon>
    </lineage>
</organism>
<comment type="caution">
    <text evidence="3">The sequence shown here is derived from an EMBL/GenBank/DDBJ whole genome shotgun (WGS) entry which is preliminary data.</text>
</comment>
<keyword evidence="2" id="KW-0732">Signal</keyword>